<feature type="signal peptide" evidence="1">
    <location>
        <begin position="1"/>
        <end position="19"/>
    </location>
</feature>
<reference evidence="2" key="2">
    <citation type="submission" date="2025-09" db="UniProtKB">
        <authorList>
            <consortium name="Ensembl"/>
        </authorList>
    </citation>
    <scope>IDENTIFICATION</scope>
</reference>
<reference evidence="2" key="1">
    <citation type="submission" date="2025-08" db="UniProtKB">
        <authorList>
            <consortium name="Ensembl"/>
        </authorList>
    </citation>
    <scope>IDENTIFICATION</scope>
</reference>
<keyword evidence="1" id="KW-0732">Signal</keyword>
<evidence type="ECO:0000256" key="1">
    <source>
        <dbReference type="SAM" id="SignalP"/>
    </source>
</evidence>
<name>A0A3B4BDX7_9GOBI</name>
<dbReference type="AlphaFoldDB" id="A0A3B4BDX7"/>
<evidence type="ECO:0000313" key="3">
    <source>
        <dbReference type="Proteomes" id="UP000261520"/>
    </source>
</evidence>
<proteinExistence type="predicted"/>
<sequence length="131" mass="14901">MNIILLHLRVFLCIGGCKKFTKYELSKEELTELFNSPVYYAEWMVRPLWKLPIVIGPISHSGVRVTLCDGSMWLIHKVPKNGTVVTSATYMLDRWSDFNGEKTVSDLVNSGGKSYNLIFNCHVASIKMMVQ</sequence>
<evidence type="ECO:0000313" key="2">
    <source>
        <dbReference type="Ensembl" id="ENSPMGP00000027090.1"/>
    </source>
</evidence>
<organism evidence="2 3">
    <name type="scientific">Periophthalmus magnuspinnatus</name>
    <dbReference type="NCBI Taxonomy" id="409849"/>
    <lineage>
        <taxon>Eukaryota</taxon>
        <taxon>Metazoa</taxon>
        <taxon>Chordata</taxon>
        <taxon>Craniata</taxon>
        <taxon>Vertebrata</taxon>
        <taxon>Euteleostomi</taxon>
        <taxon>Actinopterygii</taxon>
        <taxon>Neopterygii</taxon>
        <taxon>Teleostei</taxon>
        <taxon>Neoteleostei</taxon>
        <taxon>Acanthomorphata</taxon>
        <taxon>Gobiaria</taxon>
        <taxon>Gobiiformes</taxon>
        <taxon>Gobioidei</taxon>
        <taxon>Gobiidae</taxon>
        <taxon>Oxudercinae</taxon>
        <taxon>Periophthalmus</taxon>
    </lineage>
</organism>
<dbReference type="Proteomes" id="UP000261520">
    <property type="component" value="Unplaced"/>
</dbReference>
<protein>
    <submittedName>
        <fullName evidence="2">Uncharacterized protein</fullName>
    </submittedName>
</protein>
<keyword evidence="3" id="KW-1185">Reference proteome</keyword>
<accession>A0A3B4BDX7</accession>
<dbReference type="Ensembl" id="ENSPMGT00000028861.1">
    <property type="protein sequence ID" value="ENSPMGP00000027090.1"/>
    <property type="gene ID" value="ENSPMGG00000021876.1"/>
</dbReference>
<feature type="chain" id="PRO_5017203379" evidence="1">
    <location>
        <begin position="20"/>
        <end position="131"/>
    </location>
</feature>